<dbReference type="OrthoDB" id="2888283at2"/>
<accession>A0A177ZHJ5</accession>
<dbReference type="STRING" id="217031.ABB05_19795"/>
<feature type="transmembrane region" description="Helical" evidence="1">
    <location>
        <begin position="53"/>
        <end position="71"/>
    </location>
</feature>
<evidence type="ECO:0008006" key="4">
    <source>
        <dbReference type="Google" id="ProtNLM"/>
    </source>
</evidence>
<protein>
    <recommendedName>
        <fullName evidence="4">YxlC family protein</fullName>
    </recommendedName>
</protein>
<proteinExistence type="predicted"/>
<organism evidence="2 3">
    <name type="scientific">Lederbergia galactosidilytica</name>
    <dbReference type="NCBI Taxonomy" id="217031"/>
    <lineage>
        <taxon>Bacteria</taxon>
        <taxon>Bacillati</taxon>
        <taxon>Bacillota</taxon>
        <taxon>Bacilli</taxon>
        <taxon>Bacillales</taxon>
        <taxon>Bacillaceae</taxon>
        <taxon>Lederbergia</taxon>
    </lineage>
</organism>
<dbReference type="Proteomes" id="UP000077881">
    <property type="component" value="Unassembled WGS sequence"/>
</dbReference>
<sequence>MKDSREQEWLSRFKQDLEKLEKPFEAKVPEQAHMIQVLQNFKTRRKRAFRRELIAFLITALFILTSYSVLAFKLTSIFIWMQGLLICGLPIMFIVEKKRRKKRDEVSDYEL</sequence>
<keyword evidence="3" id="KW-1185">Reference proteome</keyword>
<dbReference type="Pfam" id="PF17280">
    <property type="entry name" value="DUF5345"/>
    <property type="match status" value="1"/>
</dbReference>
<dbReference type="AlphaFoldDB" id="A0A177ZHJ5"/>
<evidence type="ECO:0000313" key="2">
    <source>
        <dbReference type="EMBL" id="OAK67392.1"/>
    </source>
</evidence>
<comment type="caution">
    <text evidence="2">The sequence shown here is derived from an EMBL/GenBank/DDBJ whole genome shotgun (WGS) entry which is preliminary data.</text>
</comment>
<dbReference type="PATRIC" id="fig|217031.6.peg.4297"/>
<reference evidence="2 3" key="1">
    <citation type="submission" date="2015-05" db="EMBL/GenBank/DDBJ databases">
        <title>Comparison of genome.</title>
        <authorList>
            <person name="Zheng Z."/>
            <person name="Sun M."/>
        </authorList>
    </citation>
    <scope>NUCLEOTIDE SEQUENCE [LARGE SCALE GENOMIC DNA]</scope>
    <source>
        <strain evidence="2 3">G25-74</strain>
    </source>
</reference>
<dbReference type="RefSeq" id="WP_057981824.1">
    <property type="nucleotide sequence ID" value="NZ_JAGGKH010000004.1"/>
</dbReference>
<feature type="transmembrane region" description="Helical" evidence="1">
    <location>
        <begin position="77"/>
        <end position="95"/>
    </location>
</feature>
<keyword evidence="1" id="KW-0472">Membrane</keyword>
<dbReference type="InterPro" id="IPR035238">
    <property type="entry name" value="DUF5345"/>
</dbReference>
<evidence type="ECO:0000256" key="1">
    <source>
        <dbReference type="SAM" id="Phobius"/>
    </source>
</evidence>
<keyword evidence="1" id="KW-1133">Transmembrane helix</keyword>
<name>A0A177ZHJ5_9BACI</name>
<dbReference type="EMBL" id="LDJR01000060">
    <property type="protein sequence ID" value="OAK67392.1"/>
    <property type="molecule type" value="Genomic_DNA"/>
</dbReference>
<evidence type="ECO:0000313" key="3">
    <source>
        <dbReference type="Proteomes" id="UP000077881"/>
    </source>
</evidence>
<keyword evidence="1" id="KW-0812">Transmembrane</keyword>
<gene>
    <name evidence="2" type="ORF">ABB05_19795</name>
</gene>